<keyword evidence="1" id="KW-0472">Membrane</keyword>
<organism evidence="2 3">
    <name type="scientific">Corynebacterium matruchotii ATCC 33806</name>
    <dbReference type="NCBI Taxonomy" id="566549"/>
    <lineage>
        <taxon>Bacteria</taxon>
        <taxon>Bacillati</taxon>
        <taxon>Actinomycetota</taxon>
        <taxon>Actinomycetes</taxon>
        <taxon>Mycobacteriales</taxon>
        <taxon>Corynebacteriaceae</taxon>
        <taxon>Corynebacterium</taxon>
    </lineage>
</organism>
<evidence type="ECO:0000256" key="1">
    <source>
        <dbReference type="SAM" id="Phobius"/>
    </source>
</evidence>
<sequence>MPDAGGFPYYSLVSHRILLRFLLFYGSSFVGFCFSEKTHGAYEV</sequence>
<keyword evidence="1" id="KW-1133">Transmembrane helix</keyword>
<gene>
    <name evidence="2" type="ORF">CORMATOL_00135</name>
</gene>
<proteinExistence type="predicted"/>
<feature type="transmembrane region" description="Helical" evidence="1">
    <location>
        <begin position="17"/>
        <end position="35"/>
    </location>
</feature>
<dbReference type="HOGENOM" id="CLU_3215032_0_0_11"/>
<comment type="caution">
    <text evidence="2">The sequence shown here is derived from an EMBL/GenBank/DDBJ whole genome shotgun (WGS) entry which is preliminary data.</text>
</comment>
<dbReference type="EMBL" id="ACEB01000002">
    <property type="protein sequence ID" value="EEG28312.1"/>
    <property type="molecule type" value="Genomic_DNA"/>
</dbReference>
<evidence type="ECO:0000313" key="3">
    <source>
        <dbReference type="Proteomes" id="UP000006247"/>
    </source>
</evidence>
<accession>C0DZJ5</accession>
<protein>
    <submittedName>
        <fullName evidence="2">Uncharacterized protein</fullName>
    </submittedName>
</protein>
<keyword evidence="1" id="KW-0812">Transmembrane</keyword>
<dbReference type="Proteomes" id="UP000006247">
    <property type="component" value="Unassembled WGS sequence"/>
</dbReference>
<dbReference type="AlphaFoldDB" id="C0DZJ5"/>
<reference evidence="2 3" key="1">
    <citation type="submission" date="2009-01" db="EMBL/GenBank/DDBJ databases">
        <authorList>
            <person name="Fulton L."/>
            <person name="Clifton S."/>
            <person name="Chinwalla A.T."/>
            <person name="Mitreva M."/>
            <person name="Sodergren E."/>
            <person name="Weinstock G."/>
            <person name="Clifton S."/>
            <person name="Dooling D.J."/>
            <person name="Fulton B."/>
            <person name="Minx P."/>
            <person name="Pepin K.H."/>
            <person name="Johnson M."/>
            <person name="Bhonagiri V."/>
            <person name="Nash W.E."/>
            <person name="Mardis E.R."/>
            <person name="Wilson R.K."/>
        </authorList>
    </citation>
    <scope>NUCLEOTIDE SEQUENCE [LARGE SCALE GENOMIC DNA]</scope>
    <source>
        <strain evidence="2 3">ATCC 33806</strain>
    </source>
</reference>
<name>C0DZJ5_9CORY</name>
<evidence type="ECO:0000313" key="2">
    <source>
        <dbReference type="EMBL" id="EEG28312.1"/>
    </source>
</evidence>